<dbReference type="Proteomes" id="UP000320184">
    <property type="component" value="Unassembled WGS sequence"/>
</dbReference>
<keyword evidence="1" id="KW-1133">Transmembrane helix</keyword>
<accession>A0A538S955</accession>
<comment type="caution">
    <text evidence="2">The sequence shown here is derived from an EMBL/GenBank/DDBJ whole genome shotgun (WGS) entry which is preliminary data.</text>
</comment>
<dbReference type="AlphaFoldDB" id="A0A538S955"/>
<keyword evidence="1" id="KW-0472">Membrane</keyword>
<feature type="transmembrane region" description="Helical" evidence="1">
    <location>
        <begin position="79"/>
        <end position="102"/>
    </location>
</feature>
<evidence type="ECO:0000256" key="1">
    <source>
        <dbReference type="SAM" id="Phobius"/>
    </source>
</evidence>
<feature type="transmembrane region" description="Helical" evidence="1">
    <location>
        <begin position="20"/>
        <end position="42"/>
    </location>
</feature>
<dbReference type="EMBL" id="VBOT01000162">
    <property type="protein sequence ID" value="TMQ47902.1"/>
    <property type="molecule type" value="Genomic_DNA"/>
</dbReference>
<sequence length="125" mass="13968">MRFERWHEPLLPRAAYLSRLLRSALVAGGFIGASLVIGALGYHWIGRLAWLDAFLNASMILTGMGPVDRMATPAAKLFASFYALFSGVAFLTSVGVLLAPVFHRFIHRFHLAEDSDSEPQRPRRR</sequence>
<gene>
    <name evidence="2" type="ORF">E6K73_12915</name>
</gene>
<protein>
    <recommendedName>
        <fullName evidence="4">Two pore domain potassium channel family protein</fullName>
    </recommendedName>
</protein>
<name>A0A538S955_UNCEI</name>
<dbReference type="SUPFAM" id="SSF81324">
    <property type="entry name" value="Voltage-gated potassium channels"/>
    <property type="match status" value="1"/>
</dbReference>
<proteinExistence type="predicted"/>
<keyword evidence="1" id="KW-0812">Transmembrane</keyword>
<evidence type="ECO:0008006" key="4">
    <source>
        <dbReference type="Google" id="ProtNLM"/>
    </source>
</evidence>
<reference evidence="2 3" key="1">
    <citation type="journal article" date="2019" name="Nat. Microbiol.">
        <title>Mediterranean grassland soil C-N compound turnover is dependent on rainfall and depth, and is mediated by genomically divergent microorganisms.</title>
        <authorList>
            <person name="Diamond S."/>
            <person name="Andeer P.F."/>
            <person name="Li Z."/>
            <person name="Crits-Christoph A."/>
            <person name="Burstein D."/>
            <person name="Anantharaman K."/>
            <person name="Lane K.R."/>
            <person name="Thomas B.C."/>
            <person name="Pan C."/>
            <person name="Northen T.R."/>
            <person name="Banfield J.F."/>
        </authorList>
    </citation>
    <scope>NUCLEOTIDE SEQUENCE [LARGE SCALE GENOMIC DNA]</scope>
    <source>
        <strain evidence="2">WS_3</strain>
    </source>
</reference>
<organism evidence="2 3">
    <name type="scientific">Eiseniibacteriota bacterium</name>
    <dbReference type="NCBI Taxonomy" id="2212470"/>
    <lineage>
        <taxon>Bacteria</taxon>
        <taxon>Candidatus Eiseniibacteriota</taxon>
    </lineage>
</organism>
<evidence type="ECO:0000313" key="3">
    <source>
        <dbReference type="Proteomes" id="UP000320184"/>
    </source>
</evidence>
<evidence type="ECO:0000313" key="2">
    <source>
        <dbReference type="EMBL" id="TMQ47902.1"/>
    </source>
</evidence>